<dbReference type="Proteomes" id="UP000655094">
    <property type="component" value="Unassembled WGS sequence"/>
</dbReference>
<name>A0A919LSW2_KLEPN</name>
<gene>
    <name evidence="1" type="ORF">KPZU09_30000</name>
</gene>
<comment type="caution">
    <text evidence="1">The sequence shown here is derived from an EMBL/GenBank/DDBJ whole genome shotgun (WGS) entry which is preliminary data.</text>
</comment>
<protein>
    <submittedName>
        <fullName evidence="1">Uncharacterized protein</fullName>
    </submittedName>
</protein>
<evidence type="ECO:0000313" key="1">
    <source>
        <dbReference type="EMBL" id="GHK53264.1"/>
    </source>
</evidence>
<dbReference type="EMBL" id="BNFF01000001">
    <property type="protein sequence ID" value="GHK53264.1"/>
    <property type="molecule type" value="Genomic_DNA"/>
</dbReference>
<evidence type="ECO:0000313" key="2">
    <source>
        <dbReference type="Proteomes" id="UP000655094"/>
    </source>
</evidence>
<organism evidence="1 2">
    <name type="scientific">Klebsiella pneumoniae</name>
    <dbReference type="NCBI Taxonomy" id="573"/>
    <lineage>
        <taxon>Bacteria</taxon>
        <taxon>Pseudomonadati</taxon>
        <taxon>Pseudomonadota</taxon>
        <taxon>Gammaproteobacteria</taxon>
        <taxon>Enterobacterales</taxon>
        <taxon>Enterobacteriaceae</taxon>
        <taxon>Klebsiella/Raoultella group</taxon>
        <taxon>Klebsiella</taxon>
        <taxon>Klebsiella pneumoniae complex</taxon>
    </lineage>
</organism>
<proteinExistence type="predicted"/>
<accession>A0A919LSW2</accession>
<sequence>MVLGKALRGSSFANGVLAFLQQQGIVAKQQIGRAQPFSELRAELFRVQPNHH</sequence>
<dbReference type="AlphaFoldDB" id="A0A919LSW2"/>
<reference evidence="1" key="1">
    <citation type="submission" date="2020-10" db="EMBL/GenBank/DDBJ databases">
        <title>Genome Sequence of ESBL Producing Zambian Clinical Strains.</title>
        <authorList>
            <person name="Shawa M."/>
            <person name="Furuta Y."/>
            <person name="Simbotwe M."/>
            <person name="Mulenga E."/>
            <person name="Mubanga M."/>
            <person name="Mulenga G."/>
            <person name="Kaile C."/>
            <person name="Zorigt T."/>
            <person name="Hang'ombe B."/>
            <person name="Higashi H."/>
        </authorList>
    </citation>
    <scope>NUCLEOTIDE SEQUENCE</scope>
    <source>
        <strain evidence="1">Zam_UTH_09</strain>
    </source>
</reference>